<reference evidence="1" key="1">
    <citation type="submission" date="2020-02" db="EMBL/GenBank/DDBJ databases">
        <title>Delineation of the pyrene-degrading pathway in Roseobacter clade bacteria by genomic analysis.</title>
        <authorList>
            <person name="Zhou H."/>
            <person name="Wang H."/>
        </authorList>
    </citation>
    <scope>NUCLEOTIDE SEQUENCE</scope>
    <source>
        <strain evidence="1">PrR005</strain>
    </source>
</reference>
<dbReference type="EMBL" id="JAAGOX010000055">
    <property type="protein sequence ID" value="NDW47647.1"/>
    <property type="molecule type" value="Genomic_DNA"/>
</dbReference>
<comment type="caution">
    <text evidence="1">The sequence shown here is derived from an EMBL/GenBank/DDBJ whole genome shotgun (WGS) entry which is preliminary data.</text>
</comment>
<protein>
    <recommendedName>
        <fullName evidence="2">Phosphotransferase</fullName>
    </recommendedName>
</protein>
<organism evidence="1">
    <name type="scientific">Ruegeria sp. PrR005</name>
    <dbReference type="NCBI Taxonomy" id="2706882"/>
    <lineage>
        <taxon>Bacteria</taxon>
        <taxon>Pseudomonadati</taxon>
        <taxon>Pseudomonadota</taxon>
        <taxon>Alphaproteobacteria</taxon>
        <taxon>Rhodobacterales</taxon>
        <taxon>Roseobacteraceae</taxon>
        <taxon>Ruegeria</taxon>
    </lineage>
</organism>
<evidence type="ECO:0008006" key="2">
    <source>
        <dbReference type="Google" id="ProtNLM"/>
    </source>
</evidence>
<evidence type="ECO:0000313" key="1">
    <source>
        <dbReference type="EMBL" id="NDW47647.1"/>
    </source>
</evidence>
<accession>A0A6B2NY84</accession>
<gene>
    <name evidence="1" type="ORF">G0P99_22105</name>
</gene>
<sequence>MTTERYLSKKDWKGEVGRLPVATLEQLARSVCEQSTHGEMSLWPMKSGRRAVCLGAECNGKRLFLKLFDAEDPSAYAAFERERAAYLCFAVSGLVPEFLAFSDAHRMIVLKWIGSENSQNPLSVWSTSEFGLKLGEWLARFDAVAPWERACGNWQGYLSRVPGGLDLDTIGDTGAALAQVPLCGKALSRGDCALHNFLVSDHGDLIGCDLEFAAMRPRGWDYVQMHHAIIQRYPDQASDILEHMAEGFARAHKGALLIDELNLVARTLFCARAMAGRPSKGQLSWQ</sequence>
<dbReference type="RefSeq" id="WP_164132651.1">
    <property type="nucleotide sequence ID" value="NZ_JAAGOX010000055.1"/>
</dbReference>
<dbReference type="InterPro" id="IPR011009">
    <property type="entry name" value="Kinase-like_dom_sf"/>
</dbReference>
<name>A0A6B2NY84_9RHOB</name>
<proteinExistence type="predicted"/>
<dbReference type="SUPFAM" id="SSF56112">
    <property type="entry name" value="Protein kinase-like (PK-like)"/>
    <property type="match status" value="1"/>
</dbReference>
<dbReference type="AlphaFoldDB" id="A0A6B2NY84"/>